<dbReference type="InterPro" id="IPR006162">
    <property type="entry name" value="Ppantetheine_attach_site"/>
</dbReference>
<dbReference type="InterPro" id="IPR014030">
    <property type="entry name" value="Ketoacyl_synth_N"/>
</dbReference>
<dbReference type="Pfam" id="PF00550">
    <property type="entry name" value="PP-binding"/>
    <property type="match status" value="1"/>
</dbReference>
<evidence type="ECO:0000256" key="5">
    <source>
        <dbReference type="ARBA" id="ARBA00023194"/>
    </source>
</evidence>
<keyword evidence="3" id="KW-0597">Phosphoprotein</keyword>
<evidence type="ECO:0000256" key="3">
    <source>
        <dbReference type="ARBA" id="ARBA00022553"/>
    </source>
</evidence>
<dbReference type="InterPro" id="IPR057326">
    <property type="entry name" value="KR_dom"/>
</dbReference>
<dbReference type="SMART" id="SM00825">
    <property type="entry name" value="PKS_KS"/>
    <property type="match status" value="1"/>
</dbReference>
<dbReference type="InterPro" id="IPR036291">
    <property type="entry name" value="NAD(P)-bd_dom_sf"/>
</dbReference>
<dbReference type="GO" id="GO:0004315">
    <property type="term" value="F:3-oxoacyl-[acyl-carrier-protein] synthase activity"/>
    <property type="evidence" value="ECO:0007669"/>
    <property type="project" value="InterPro"/>
</dbReference>
<evidence type="ECO:0000256" key="1">
    <source>
        <dbReference type="ARBA" id="ARBA00001957"/>
    </source>
</evidence>
<evidence type="ECO:0000256" key="2">
    <source>
        <dbReference type="ARBA" id="ARBA00022450"/>
    </source>
</evidence>
<dbReference type="InterPro" id="IPR036736">
    <property type="entry name" value="ACP-like_sf"/>
</dbReference>
<dbReference type="InterPro" id="IPR015083">
    <property type="entry name" value="NorB/c/GfsB-D-like_docking"/>
</dbReference>
<dbReference type="PROSITE" id="PS50075">
    <property type="entry name" value="CARRIER"/>
    <property type="match status" value="1"/>
</dbReference>
<dbReference type="SUPFAM" id="SSF55048">
    <property type="entry name" value="Probable ACP-binding domain of malonyl-CoA ACP transacylase"/>
    <property type="match status" value="1"/>
</dbReference>
<sequence>MVLLVNDDKLRDYLKRATVELKETRRRLHEIEARAREPIAIVAISCRFPGSVASPEDLWDLVANGRDAISAFPENRGWDTAGIYDPEPGKPGKSYTRHGGFLHEAGEFDAEFFKIGPREAKEMDPQQRLILETAWEVLERAGIDPTALRGSRTGVFAGMVYHDYAENQSTGSLASGRVAYSLGLEGPAVTVDTACSSSLVALHWAVHALRAGDCSLALAGGVNVMATPDAFIGFSGQRGLSADGRCKAFAASADGTGWGEGVGWLLVERLSDARRNGHPVLALVRGTAVNQDGASNGLTAPNGPAQRRVIEQALVNAGLAATDVDVVEAHGTGTRLGDPIEAQALLETYGQDRPAGRPLWLGSLKSNIGHAQAAAGVGGIAKMVMAMRHRVLPKTLHVDQPTPHVDWSAGRVSLLTEARPWSSDGRPRRAGVSSFGVSGTNAHVIIEEAPAVEPAPVTNEPALAGRPLAWTLSARTEPALREQAARLLAHLDARPEANPGDLAFSLATTRAALDHRAVVVGESHEDLRRGLVGLTQDAPTAATVRAAARPHGPVAFLFTGQGAQHVGMGRELAKTFPVFRAALDTVCAELNQHLDRPLRNVMWTTGTALDLTMYTQGAVFAIEVALYRLLESWGVRPAFVAGHSIGELSAAHVTGVLSLADAARLVAARGRLMYALPAGGAMIAIRAGEHEVAPLLTERTGIAAVNGPESVVVSGAEDEVSAIADLFAAQGRKSRRLTVSHAFHSPLMQPMLAGFREIAESIEYGTPSIPILSTVTGELAERLDADHWVRHVSAPVRFHDTIRALEAKGVTTFLELGPDAALTAMGPDCAADADDVAFAATLRRGRGEVREMVLALGTVYARGAGVDWPAYFAGGSRPSVVDLPTYAFSHRHYWEPTPTAASPGAETPGDAKFWDDIEQRDTAELSARLDVDAEALDRVLPALSAWRRGSRDLELRDTWRYRLDWTSITDLDAPAPTGRWLLVVPADHGDDKRVVAITEGLARQGARVVLIPDHDVDRSELTRSLLDKATEEPTVGVLSLLALDDRAHPRHPTLSRGTAGTVALIQAAADVCLTVPLWCVTANAVAVAPLDEPADLHQGALWGAAAALALDHPGFWGGMIDVPADLDDSATEALYRVLCAGTAEDRIAIRADGVHARRLVRAPLKGAPADRTWSPRGTVLITGGTGGVGAHVARHFARAGAEHLVLTSRRGSAAPGMAELSTELEALGALVTIAACDVTDRAALRALLDSIPDELPLTAVVHAAGASGRDTTLAESTLAEFAEVGHAKIGGALLLDELLADHPLDAFVLFSSGAAVWGSSGQAAYGNANAFLDALAQRRRARGLTATSIAWGPLDSGMVDAEISAFMRRIGAPAMDTALAVGALSQAIEQDESHLVVAEFDWSRFAPTYTLARPRPLLDAIPEVRQALSGDDEAAPAAGAAPLAELLALPAAQQGRAFLDLVRTHVAAVLGYDTADEVAAKRAFQDLGFDSVATVELRTRLNRATGLRLPATAVFDHASPAALADHVAAEVRRQTGTEEMSIAAELDRIEAALTLLPAAELLGHRVPARLRALAARLTEGSGGAAEPVVEDLLETASAEDVFAFIDKELGSA</sequence>
<dbReference type="InterPro" id="IPR020841">
    <property type="entry name" value="PKS_Beta-ketoAc_synthase_dom"/>
</dbReference>
<reference evidence="10" key="1">
    <citation type="journal article" date="2015" name="ChemBioChem">
        <title>Genome Mining of the Hitachimycin Biosynthetic Gene Cluster: Involvement of a Phenylalanine-2,3-aminomutase in Biosynthesis.</title>
        <authorList>
            <person name="Kudo F."/>
            <person name="Kawamura K."/>
            <person name="Uchino A."/>
            <person name="Miyanaga A."/>
            <person name="Numakura M."/>
            <person name="Takayanagi R."/>
            <person name="Eguchi T."/>
        </authorList>
    </citation>
    <scope>NUCLEOTIDE SEQUENCE</scope>
    <source>
        <strain evidence="10">JCM 11712</strain>
    </source>
</reference>
<dbReference type="SMART" id="SM00822">
    <property type="entry name" value="PKS_KR"/>
    <property type="match status" value="1"/>
</dbReference>
<dbReference type="SUPFAM" id="SSF101173">
    <property type="entry name" value="Docking domain B of the erythromycin polyketide synthase (DEBS)"/>
    <property type="match status" value="1"/>
</dbReference>
<dbReference type="GO" id="GO:0031177">
    <property type="term" value="F:phosphopantetheine binding"/>
    <property type="evidence" value="ECO:0007669"/>
    <property type="project" value="InterPro"/>
</dbReference>
<dbReference type="InterPro" id="IPR014031">
    <property type="entry name" value="Ketoacyl_synth_C"/>
</dbReference>
<dbReference type="GO" id="GO:0033068">
    <property type="term" value="P:macrolide biosynthetic process"/>
    <property type="evidence" value="ECO:0007669"/>
    <property type="project" value="UniProtKB-ARBA"/>
</dbReference>
<dbReference type="Pfam" id="PF00109">
    <property type="entry name" value="ketoacyl-synt"/>
    <property type="match status" value="1"/>
</dbReference>
<dbReference type="PROSITE" id="PS00606">
    <property type="entry name" value="KS3_1"/>
    <property type="match status" value="1"/>
</dbReference>
<dbReference type="Pfam" id="PF16197">
    <property type="entry name" value="KAsynt_C_assoc"/>
    <property type="match status" value="1"/>
</dbReference>
<dbReference type="Pfam" id="PF18369">
    <property type="entry name" value="PKS_DE"/>
    <property type="match status" value="1"/>
</dbReference>
<dbReference type="CDD" id="cd08952">
    <property type="entry name" value="KR_1_SDR_x"/>
    <property type="match status" value="1"/>
</dbReference>
<dbReference type="SMART" id="SM00827">
    <property type="entry name" value="PKS_AT"/>
    <property type="match status" value="1"/>
</dbReference>
<evidence type="ECO:0000256" key="4">
    <source>
        <dbReference type="ARBA" id="ARBA00022679"/>
    </source>
</evidence>
<dbReference type="InterPro" id="IPR014043">
    <property type="entry name" value="Acyl_transferase_dom"/>
</dbReference>
<dbReference type="Gene3D" id="3.40.366.10">
    <property type="entry name" value="Malonyl-Coenzyme A Acyl Carrier Protein, domain 2"/>
    <property type="match status" value="1"/>
</dbReference>
<keyword evidence="5" id="KW-0045">Antibiotic biosynthesis</keyword>
<dbReference type="InterPro" id="IPR018201">
    <property type="entry name" value="Ketoacyl_synth_AS"/>
</dbReference>
<dbReference type="InterPro" id="IPR016036">
    <property type="entry name" value="Malonyl_transacylase_ACP-bd"/>
</dbReference>
<dbReference type="InterPro" id="IPR036299">
    <property type="entry name" value="Polyketide_synth_docking_sf"/>
</dbReference>
<dbReference type="GO" id="GO:0006633">
    <property type="term" value="P:fatty acid biosynthetic process"/>
    <property type="evidence" value="ECO:0007669"/>
    <property type="project" value="InterPro"/>
</dbReference>
<keyword evidence="4" id="KW-0808">Transferase</keyword>
<proteinExistence type="predicted"/>
<evidence type="ECO:0000259" key="9">
    <source>
        <dbReference type="PROSITE" id="PS52004"/>
    </source>
</evidence>
<dbReference type="SUPFAM" id="SSF47336">
    <property type="entry name" value="ACP-like"/>
    <property type="match status" value="1"/>
</dbReference>
<keyword evidence="6" id="KW-0511">Multifunctional enzyme</keyword>
<dbReference type="InterPro" id="IPR050091">
    <property type="entry name" value="PKS_NRPS_Biosynth_Enz"/>
</dbReference>
<dbReference type="InterPro" id="IPR009081">
    <property type="entry name" value="PP-bd_ACP"/>
</dbReference>
<dbReference type="InterPro" id="IPR032821">
    <property type="entry name" value="PKS_assoc"/>
</dbReference>
<dbReference type="GO" id="GO:0004312">
    <property type="term" value="F:fatty acid synthase activity"/>
    <property type="evidence" value="ECO:0007669"/>
    <property type="project" value="TreeGrafter"/>
</dbReference>
<organism evidence="10">
    <name type="scientific">Embleya scabrispora</name>
    <dbReference type="NCBI Taxonomy" id="159449"/>
    <lineage>
        <taxon>Bacteria</taxon>
        <taxon>Bacillati</taxon>
        <taxon>Actinomycetota</taxon>
        <taxon>Actinomycetes</taxon>
        <taxon>Kitasatosporales</taxon>
        <taxon>Streptomycetaceae</taxon>
        <taxon>Embleya</taxon>
    </lineage>
</organism>
<dbReference type="SMART" id="SM01294">
    <property type="entry name" value="PKS_PP_betabranch"/>
    <property type="match status" value="1"/>
</dbReference>
<dbReference type="FunFam" id="1.10.1200.10:FF:000007">
    <property type="entry name" value="Probable polyketide synthase pks17"/>
    <property type="match status" value="1"/>
</dbReference>
<dbReference type="InterPro" id="IPR020806">
    <property type="entry name" value="PKS_PP-bd"/>
</dbReference>
<dbReference type="PROSITE" id="PS52004">
    <property type="entry name" value="KS3_2"/>
    <property type="match status" value="1"/>
</dbReference>
<accession>A0A0F7R1F1</accession>
<dbReference type="InterPro" id="IPR016039">
    <property type="entry name" value="Thiolase-like"/>
</dbReference>
<dbReference type="SUPFAM" id="SSF52151">
    <property type="entry name" value="FabD/lysophospholipase-like"/>
    <property type="match status" value="1"/>
</dbReference>
<dbReference type="PROSITE" id="PS00012">
    <property type="entry name" value="PHOSPHOPANTETHEINE"/>
    <property type="match status" value="1"/>
</dbReference>
<feature type="domain" description="Ketosynthase family 3 (KS3)" evidence="9">
    <location>
        <begin position="36"/>
        <end position="448"/>
    </location>
</feature>
<dbReference type="EMBL" id="LC008143">
    <property type="protein sequence ID" value="BAR73021.1"/>
    <property type="molecule type" value="Genomic_DNA"/>
</dbReference>
<feature type="domain" description="Carrier" evidence="8">
    <location>
        <begin position="1456"/>
        <end position="1531"/>
    </location>
</feature>
<dbReference type="InterPro" id="IPR001227">
    <property type="entry name" value="Ac_transferase_dom_sf"/>
</dbReference>
<evidence type="ECO:0000256" key="6">
    <source>
        <dbReference type="ARBA" id="ARBA00023268"/>
    </source>
</evidence>
<dbReference type="NCBIfam" id="NF045894">
    <property type="entry name" value="PKS_plus_SDR"/>
    <property type="match status" value="1"/>
</dbReference>
<dbReference type="SUPFAM" id="SSF53901">
    <property type="entry name" value="Thiolase-like"/>
    <property type="match status" value="1"/>
</dbReference>
<dbReference type="Gene3D" id="3.30.70.3290">
    <property type="match status" value="1"/>
</dbReference>
<dbReference type="SMART" id="SM00823">
    <property type="entry name" value="PKS_PP"/>
    <property type="match status" value="1"/>
</dbReference>
<dbReference type="Gene3D" id="3.40.47.10">
    <property type="match status" value="1"/>
</dbReference>
<keyword evidence="7" id="KW-0012">Acyltransferase</keyword>
<dbReference type="Pfam" id="PF02801">
    <property type="entry name" value="Ketoacyl-synt_C"/>
    <property type="match status" value="1"/>
</dbReference>
<dbReference type="Gene3D" id="3.40.50.720">
    <property type="entry name" value="NAD(P)-binding Rossmann-like Domain"/>
    <property type="match status" value="1"/>
</dbReference>
<dbReference type="InterPro" id="IPR013968">
    <property type="entry name" value="PKS_KR"/>
</dbReference>
<keyword evidence="2" id="KW-0596">Phosphopantetheine</keyword>
<dbReference type="InterPro" id="IPR016035">
    <property type="entry name" value="Acyl_Trfase/lysoPLipase"/>
</dbReference>
<comment type="cofactor">
    <cofactor evidence="1">
        <name>pantetheine 4'-phosphate</name>
        <dbReference type="ChEBI" id="CHEBI:47942"/>
    </cofactor>
</comment>
<dbReference type="Gene3D" id="1.10.1200.10">
    <property type="entry name" value="ACP-like"/>
    <property type="match status" value="1"/>
</dbReference>
<dbReference type="FunFam" id="3.40.47.10:FF:000019">
    <property type="entry name" value="Polyketide synthase type I"/>
    <property type="match status" value="1"/>
</dbReference>
<dbReference type="SUPFAM" id="SSF51735">
    <property type="entry name" value="NAD(P)-binding Rossmann-fold domains"/>
    <property type="match status" value="2"/>
</dbReference>
<evidence type="ECO:0000256" key="7">
    <source>
        <dbReference type="ARBA" id="ARBA00023315"/>
    </source>
</evidence>
<evidence type="ECO:0000313" key="10">
    <source>
        <dbReference type="EMBL" id="BAR73021.1"/>
    </source>
</evidence>
<name>A0A0F7R1F1_9ACTN</name>
<dbReference type="InterPro" id="IPR041618">
    <property type="entry name" value="PKS_DE"/>
</dbReference>
<dbReference type="PANTHER" id="PTHR43775:SF51">
    <property type="entry name" value="INACTIVE PHENOLPHTHIOCEROL SYNTHESIS POLYKETIDE SYNTHASE TYPE I PKS1-RELATED"/>
    <property type="match status" value="1"/>
</dbReference>
<dbReference type="PANTHER" id="PTHR43775">
    <property type="entry name" value="FATTY ACID SYNTHASE"/>
    <property type="match status" value="1"/>
</dbReference>
<dbReference type="CDD" id="cd00833">
    <property type="entry name" value="PKS"/>
    <property type="match status" value="1"/>
</dbReference>
<protein>
    <submittedName>
        <fullName evidence="10">Putative PKS (KS-AT-KR-ACP)</fullName>
    </submittedName>
</protein>
<dbReference type="Pfam" id="PF08659">
    <property type="entry name" value="KR"/>
    <property type="match status" value="1"/>
</dbReference>
<evidence type="ECO:0000259" key="8">
    <source>
        <dbReference type="PROSITE" id="PS50075"/>
    </source>
</evidence>
<dbReference type="FunFam" id="3.40.366.10:FF:000002">
    <property type="entry name" value="Probable polyketide synthase 2"/>
    <property type="match status" value="1"/>
</dbReference>
<gene>
    <name evidence="10" type="primary">hitP5</name>
</gene>
<dbReference type="Pfam" id="PF00698">
    <property type="entry name" value="Acyl_transf_1"/>
    <property type="match status" value="1"/>
</dbReference>
<dbReference type="Pfam" id="PF08990">
    <property type="entry name" value="Docking"/>
    <property type="match status" value="1"/>
</dbReference>